<feature type="binding site" evidence="6">
    <location>
        <position position="194"/>
    </location>
    <ligand>
        <name>Mg(2+)</name>
        <dbReference type="ChEBI" id="CHEBI:18420"/>
    </ligand>
</feature>
<reference evidence="10 11" key="1">
    <citation type="submission" date="2012-08" db="EMBL/GenBank/DDBJ databases">
        <authorList>
            <person name="Harkins D.M."/>
            <person name="Durkin A.S."/>
            <person name="Selengut J.D."/>
            <person name="Sanka R."/>
            <person name="DePew J."/>
            <person name="Purushe J."/>
            <person name="Matthias M.A."/>
            <person name="Vinetz J.M."/>
            <person name="Sutton G.G."/>
            <person name="Nelson W.C."/>
            <person name="Fouts D.E."/>
        </authorList>
    </citation>
    <scope>NUCLEOTIDE SEQUENCE [LARGE SCALE GENOMIC DNA]</scope>
    <source>
        <strain evidence="10 11">MMD4847</strain>
    </source>
</reference>
<dbReference type="CDD" id="cd01898">
    <property type="entry name" value="Obg"/>
    <property type="match status" value="1"/>
</dbReference>
<keyword evidence="6" id="KW-0963">Cytoplasm</keyword>
<feature type="binding site" evidence="6">
    <location>
        <begin position="167"/>
        <end position="174"/>
    </location>
    <ligand>
        <name>GTP</name>
        <dbReference type="ChEBI" id="CHEBI:37565"/>
    </ligand>
</feature>
<proteinExistence type="inferred from homology"/>
<name>A0ABN0H518_9LEPT</name>
<dbReference type="PANTHER" id="PTHR11702:SF31">
    <property type="entry name" value="MITOCHONDRIAL RIBOSOME-ASSOCIATED GTPASE 2"/>
    <property type="match status" value="1"/>
</dbReference>
<evidence type="ECO:0000259" key="9">
    <source>
        <dbReference type="PROSITE" id="PS51883"/>
    </source>
</evidence>
<dbReference type="InterPro" id="IPR006169">
    <property type="entry name" value="GTP1_OBG_dom"/>
</dbReference>
<dbReference type="InterPro" id="IPR045086">
    <property type="entry name" value="OBG_GTPase"/>
</dbReference>
<dbReference type="PANTHER" id="PTHR11702">
    <property type="entry name" value="DEVELOPMENTALLY REGULATED GTP-BINDING PROTEIN-RELATED"/>
    <property type="match status" value="1"/>
</dbReference>
<dbReference type="PROSITE" id="PS51710">
    <property type="entry name" value="G_OBG"/>
    <property type="match status" value="1"/>
</dbReference>
<organism evidence="10 11">
    <name type="scientific">Leptospira licerasiae str. MMD4847</name>
    <dbReference type="NCBI Taxonomy" id="1049971"/>
    <lineage>
        <taxon>Bacteria</taxon>
        <taxon>Pseudomonadati</taxon>
        <taxon>Spirochaetota</taxon>
        <taxon>Spirochaetia</taxon>
        <taxon>Leptospirales</taxon>
        <taxon>Leptospiraceae</taxon>
        <taxon>Leptospira</taxon>
    </lineage>
</organism>
<dbReference type="NCBIfam" id="NF008956">
    <property type="entry name" value="PRK12299.1"/>
    <property type="match status" value="1"/>
</dbReference>
<evidence type="ECO:0000256" key="6">
    <source>
        <dbReference type="HAMAP-Rule" id="MF_01454"/>
    </source>
</evidence>
<dbReference type="PROSITE" id="PS00905">
    <property type="entry name" value="GTP1_OBG"/>
    <property type="match status" value="1"/>
</dbReference>
<dbReference type="InterPro" id="IPR006074">
    <property type="entry name" value="GTP1-OBG_CS"/>
</dbReference>
<keyword evidence="6" id="KW-0378">Hydrolase</keyword>
<dbReference type="InterPro" id="IPR006073">
    <property type="entry name" value="GTP-bd"/>
</dbReference>
<dbReference type="Proteomes" id="UP000018720">
    <property type="component" value="Unassembled WGS sequence"/>
</dbReference>
<feature type="domain" description="Obg" evidence="9">
    <location>
        <begin position="2"/>
        <end position="160"/>
    </location>
</feature>
<dbReference type="PRINTS" id="PR00326">
    <property type="entry name" value="GTP1OBG"/>
</dbReference>
<dbReference type="InterPro" id="IPR014100">
    <property type="entry name" value="GTP-bd_Obg/CgtA"/>
</dbReference>
<sequence length="354" mass="39363">MEKFLDEVLIEVTAGHGGAGSMHFRREKYVEFGGPDGGDGGIGGNIIMRANLSMVTLDRYLTKRRFRAQDGFPGEGNERSGKKGEDLILFVPLGTQVFDEESGELLYDFVKDDGEFLVVKGGRGGKGNTHFKSSTHQTPKFSQPGEDGEYKHLRLSLKLLADVGIVGLPNAGKSTLLSKITEAHPKIAGYAFTTLAPNLGVVKRKGDIYRYTMADIPGIIEGASKGVGLGLSFLRHIERVKGILYVFDAAALDIIEDFKMLQAELRSYNPELLNRPHLIVLNKIDIWEDQSFTEELLKSVSSLGRVIPISAQNETNLEELLSVMDSTFFQKELEELHFNEEKKEEHREDSDEQK</sequence>
<evidence type="ECO:0000256" key="7">
    <source>
        <dbReference type="SAM" id="MobiDB-lite"/>
    </source>
</evidence>
<feature type="compositionally biased region" description="Polar residues" evidence="7">
    <location>
        <begin position="130"/>
        <end position="141"/>
    </location>
</feature>
<feature type="binding site" evidence="6">
    <location>
        <begin position="215"/>
        <end position="218"/>
    </location>
    <ligand>
        <name>GTP</name>
        <dbReference type="ChEBI" id="CHEBI:37565"/>
    </ligand>
</feature>
<feature type="domain" description="OBG-type G" evidence="8">
    <location>
        <begin position="161"/>
        <end position="329"/>
    </location>
</feature>
<evidence type="ECO:0000256" key="5">
    <source>
        <dbReference type="ARBA" id="ARBA00023134"/>
    </source>
</evidence>
<accession>A0ABN0H518</accession>
<dbReference type="EMBL" id="AHOM02000010">
    <property type="protein sequence ID" value="EJZ40471.1"/>
    <property type="molecule type" value="Genomic_DNA"/>
</dbReference>
<dbReference type="PIRSF" id="PIRSF002401">
    <property type="entry name" value="GTP_bd_Obg/CgtA"/>
    <property type="match status" value="1"/>
</dbReference>
<evidence type="ECO:0000256" key="1">
    <source>
        <dbReference type="ARBA" id="ARBA00007699"/>
    </source>
</evidence>
<keyword evidence="3 6" id="KW-0547">Nucleotide-binding</keyword>
<feature type="binding site" evidence="6">
    <location>
        <begin position="282"/>
        <end position="285"/>
    </location>
    <ligand>
        <name>GTP</name>
        <dbReference type="ChEBI" id="CHEBI:37565"/>
    </ligand>
</feature>
<evidence type="ECO:0000259" key="8">
    <source>
        <dbReference type="PROSITE" id="PS51710"/>
    </source>
</evidence>
<feature type="binding site" evidence="6">
    <location>
        <begin position="192"/>
        <end position="196"/>
    </location>
    <ligand>
        <name>GTP</name>
        <dbReference type="ChEBI" id="CHEBI:37565"/>
    </ligand>
</feature>
<comment type="similarity">
    <text evidence="1 6">Belongs to the TRAFAC class OBG-HflX-like GTPase superfamily. OBG GTPase family.</text>
</comment>
<evidence type="ECO:0000256" key="3">
    <source>
        <dbReference type="ARBA" id="ARBA00022741"/>
    </source>
</evidence>
<feature type="region of interest" description="Disordered" evidence="7">
    <location>
        <begin position="128"/>
        <end position="147"/>
    </location>
</feature>
<keyword evidence="11" id="KW-1185">Reference proteome</keyword>
<dbReference type="InterPro" id="IPR031167">
    <property type="entry name" value="G_OBG"/>
</dbReference>
<evidence type="ECO:0000256" key="2">
    <source>
        <dbReference type="ARBA" id="ARBA00022723"/>
    </source>
</evidence>
<dbReference type="Pfam" id="PF01018">
    <property type="entry name" value="GTP1_OBG"/>
    <property type="match status" value="1"/>
</dbReference>
<comment type="caution">
    <text evidence="10">The sequence shown here is derived from an EMBL/GenBank/DDBJ whole genome shotgun (WGS) entry which is preliminary data.</text>
</comment>
<comment type="cofactor">
    <cofactor evidence="6">
        <name>Mg(2+)</name>
        <dbReference type="ChEBI" id="CHEBI:18420"/>
    </cofactor>
</comment>
<feature type="binding site" evidence="6">
    <location>
        <begin position="310"/>
        <end position="312"/>
    </location>
    <ligand>
        <name>GTP</name>
        <dbReference type="ChEBI" id="CHEBI:37565"/>
    </ligand>
</feature>
<protein>
    <recommendedName>
        <fullName evidence="6">GTPase Obg</fullName>
        <ecNumber evidence="6">3.6.5.-</ecNumber>
    </recommendedName>
    <alternativeName>
        <fullName evidence="6">GTP-binding protein Obg</fullName>
    </alternativeName>
</protein>
<dbReference type="RefSeq" id="WP_008594103.1">
    <property type="nucleotide sequence ID" value="NZ_AHOM02000010.1"/>
</dbReference>
<comment type="subunit">
    <text evidence="6">Monomer.</text>
</comment>
<dbReference type="Gene3D" id="2.70.210.12">
    <property type="entry name" value="GTP1/OBG domain"/>
    <property type="match status" value="1"/>
</dbReference>
<dbReference type="SUPFAM" id="SSF52540">
    <property type="entry name" value="P-loop containing nucleoside triphosphate hydrolases"/>
    <property type="match status" value="1"/>
</dbReference>
<dbReference type="EC" id="3.6.5.-" evidence="6"/>
<feature type="binding site" evidence="6">
    <location>
        <position position="174"/>
    </location>
    <ligand>
        <name>Mg(2+)</name>
        <dbReference type="ChEBI" id="CHEBI:18420"/>
    </ligand>
</feature>
<comment type="subcellular location">
    <subcellularLocation>
        <location evidence="6">Cytoplasm</location>
    </subcellularLocation>
</comment>
<dbReference type="InterPro" id="IPR005225">
    <property type="entry name" value="Small_GTP-bd"/>
</dbReference>
<keyword evidence="4 6" id="KW-0460">Magnesium</keyword>
<gene>
    <name evidence="10" type="primary">cgtA</name>
    <name evidence="6" type="synonym">obg</name>
    <name evidence="10" type="ORF">LEP1GSC178_1771</name>
</gene>
<evidence type="ECO:0000256" key="4">
    <source>
        <dbReference type="ARBA" id="ARBA00022842"/>
    </source>
</evidence>
<dbReference type="InterPro" id="IPR027417">
    <property type="entry name" value="P-loop_NTPase"/>
</dbReference>
<dbReference type="InterPro" id="IPR036726">
    <property type="entry name" value="GTP1_OBG_dom_sf"/>
</dbReference>
<dbReference type="PROSITE" id="PS51883">
    <property type="entry name" value="OBG"/>
    <property type="match status" value="1"/>
</dbReference>
<comment type="function">
    <text evidence="6">An essential GTPase which binds GTP, GDP and possibly (p)ppGpp with moderate affinity, with high nucleotide exchange rates and a fairly low GTP hydrolysis rate. Plays a role in control of the cell cycle, stress response, ribosome biogenesis and in those bacteria that undergo differentiation, in morphogenesis control.</text>
</comment>
<dbReference type="NCBIfam" id="TIGR02729">
    <property type="entry name" value="Obg_CgtA"/>
    <property type="match status" value="1"/>
</dbReference>
<dbReference type="SUPFAM" id="SSF82051">
    <property type="entry name" value="Obg GTP-binding protein N-terminal domain"/>
    <property type="match status" value="1"/>
</dbReference>
<evidence type="ECO:0000313" key="11">
    <source>
        <dbReference type="Proteomes" id="UP000018720"/>
    </source>
</evidence>
<keyword evidence="5 6" id="KW-0342">GTP-binding</keyword>
<evidence type="ECO:0000313" key="10">
    <source>
        <dbReference type="EMBL" id="EJZ40471.1"/>
    </source>
</evidence>
<dbReference type="HAMAP" id="MF_01454">
    <property type="entry name" value="GTPase_Obg"/>
    <property type="match status" value="1"/>
</dbReference>
<dbReference type="Gene3D" id="3.40.50.300">
    <property type="entry name" value="P-loop containing nucleotide triphosphate hydrolases"/>
    <property type="match status" value="1"/>
</dbReference>
<dbReference type="NCBIfam" id="TIGR00231">
    <property type="entry name" value="small_GTP"/>
    <property type="match status" value="1"/>
</dbReference>
<keyword evidence="2 6" id="KW-0479">Metal-binding</keyword>
<dbReference type="NCBIfam" id="NF008955">
    <property type="entry name" value="PRK12297.1"/>
    <property type="match status" value="1"/>
</dbReference>
<dbReference type="Pfam" id="PF01926">
    <property type="entry name" value="MMR_HSR1"/>
    <property type="match status" value="1"/>
</dbReference>